<dbReference type="SMART" id="SM00507">
    <property type="entry name" value="HNHc"/>
    <property type="match status" value="1"/>
</dbReference>
<dbReference type="EMBL" id="JAMZMM010000101">
    <property type="protein sequence ID" value="MCP2729233.1"/>
    <property type="molecule type" value="Genomic_DNA"/>
</dbReference>
<protein>
    <submittedName>
        <fullName evidence="3">DUF4157 domain-containing protein</fullName>
    </submittedName>
</protein>
<dbReference type="InterPro" id="IPR003615">
    <property type="entry name" value="HNH_nuc"/>
</dbReference>
<keyword evidence="4" id="KW-1185">Reference proteome</keyword>
<dbReference type="PANTHER" id="PTHR33877:SF1">
    <property type="entry name" value="TYPE IV METHYL-DIRECTED RESTRICTION ENZYME ECOKMCRA"/>
    <property type="match status" value="1"/>
</dbReference>
<dbReference type="Gene3D" id="1.10.30.50">
    <property type="match status" value="1"/>
</dbReference>
<dbReference type="InterPro" id="IPR025295">
    <property type="entry name" value="eCIS_core_dom"/>
</dbReference>
<evidence type="ECO:0000259" key="2">
    <source>
        <dbReference type="SMART" id="SM00507"/>
    </source>
</evidence>
<gene>
    <name evidence="3" type="ORF">NJ959_12275</name>
</gene>
<dbReference type="InterPro" id="IPR002711">
    <property type="entry name" value="HNH"/>
</dbReference>
<name>A0AAE3GSV1_9CYAN</name>
<dbReference type="InterPro" id="IPR052892">
    <property type="entry name" value="NA-targeting_endonuclease"/>
</dbReference>
<sequence>MRIPEKLRQQVIFQADYRCEYCKISSRLTGILLLIEHILPCSLEGTDDRQNLAASCYRCNEFKESHFMKHQHLSQTKNAIANHREGEIPSSPTQITRHSPHPILELQSLIGNRAVNQLLAGEPLVQTKPLFRGLSHELAIQPKLTIGSPGDKYEQEADSIAKQVVSQMNGQENSQIQRKQTPEEDEELQMKPIVQRLGEGNSMTAPPELSTSIQQSKSSGQPLANTIRQPMEQAFGADFSGVKVHTDTQSHQLNQSINAQAFTTGQNIFFRQGLYNPGSRGGEELIAHELTHVVQQNGVGNHHTANRSIAQADRSAEANIETITPNSAKSITQNASPSLKRTIQRKIGFEIETGIPITREENLGQYVDPNDAFDATHVLEIPVLGGSKLTPDHIPRHTRDATEDFDDWPIIEFASAPVDETQSIRSFKRIANTWLDLLVNLRSKVSGTPPPKPLSNYVGGAPADIFMGYPGLQTLEDEELDRVVIQATVGARLDRLANPMTAVSTVTTGKTSVWDRAGAAGKAVTNASTLIDNVKAQIPPLTLSTFNLVGKSKQRQQIDELRGFLMLISNYLVAGFDVKSGYIKNRTAWFYKSKLSDVCNDLVASNSYANTVLRGTQAAWVKSEILTVNLRLATDDVFYYAPQVGLDCQTWLDEVFAGTNDQVFENAKNPWSLDIAPDRVKGRLAAVMEMRSPGVNFDPGKMFKLSTDRDDIVDYLAVLYREQRNWQDI</sequence>
<dbReference type="AlphaFoldDB" id="A0AAE3GSV1"/>
<reference evidence="3" key="1">
    <citation type="submission" date="2022-06" db="EMBL/GenBank/DDBJ databases">
        <title>New cyanobacteria of genus Symplocastrum in benthos of Lake Baikal.</title>
        <authorList>
            <person name="Sorokovikova E."/>
            <person name="Tikhonova I."/>
            <person name="Krasnopeev A."/>
            <person name="Evseev P."/>
            <person name="Gladkikh A."/>
            <person name="Belykh O."/>
        </authorList>
    </citation>
    <scope>NUCLEOTIDE SEQUENCE</scope>
    <source>
        <strain evidence="3">BBK-W-15</strain>
    </source>
</reference>
<dbReference type="Pfam" id="PF01844">
    <property type="entry name" value="HNH"/>
    <property type="match status" value="1"/>
</dbReference>
<dbReference type="Pfam" id="PF13699">
    <property type="entry name" value="eCIS_core"/>
    <property type="match status" value="1"/>
</dbReference>
<feature type="domain" description="HNH nuclease" evidence="2">
    <location>
        <begin position="6"/>
        <end position="61"/>
    </location>
</feature>
<feature type="compositionally biased region" description="Polar residues" evidence="1">
    <location>
        <begin position="201"/>
        <end position="222"/>
    </location>
</feature>
<accession>A0AAE3GSV1</accession>
<dbReference type="RefSeq" id="WP_254012018.1">
    <property type="nucleotide sequence ID" value="NZ_JAMZMM010000101.1"/>
</dbReference>
<dbReference type="GO" id="GO:0004519">
    <property type="term" value="F:endonuclease activity"/>
    <property type="evidence" value="ECO:0007669"/>
    <property type="project" value="InterPro"/>
</dbReference>
<dbReference type="CDD" id="cd00085">
    <property type="entry name" value="HNHc"/>
    <property type="match status" value="1"/>
</dbReference>
<dbReference type="GO" id="GO:0003676">
    <property type="term" value="F:nucleic acid binding"/>
    <property type="evidence" value="ECO:0007669"/>
    <property type="project" value="InterPro"/>
</dbReference>
<evidence type="ECO:0000256" key="1">
    <source>
        <dbReference type="SAM" id="MobiDB-lite"/>
    </source>
</evidence>
<organism evidence="3 4">
    <name type="scientific">Limnofasciculus baicalensis BBK-W-15</name>
    <dbReference type="NCBI Taxonomy" id="2699891"/>
    <lineage>
        <taxon>Bacteria</taxon>
        <taxon>Bacillati</taxon>
        <taxon>Cyanobacteriota</taxon>
        <taxon>Cyanophyceae</taxon>
        <taxon>Coleofasciculales</taxon>
        <taxon>Coleofasciculaceae</taxon>
        <taxon>Limnofasciculus</taxon>
        <taxon>Limnofasciculus baicalensis</taxon>
    </lineage>
</organism>
<evidence type="ECO:0000313" key="4">
    <source>
        <dbReference type="Proteomes" id="UP001204953"/>
    </source>
</evidence>
<dbReference type="GO" id="GO:0008270">
    <property type="term" value="F:zinc ion binding"/>
    <property type="evidence" value="ECO:0007669"/>
    <property type="project" value="InterPro"/>
</dbReference>
<proteinExistence type="predicted"/>
<dbReference type="Proteomes" id="UP001204953">
    <property type="component" value="Unassembled WGS sequence"/>
</dbReference>
<feature type="region of interest" description="Disordered" evidence="1">
    <location>
        <begin position="199"/>
        <end position="222"/>
    </location>
</feature>
<dbReference type="PANTHER" id="PTHR33877">
    <property type="entry name" value="SLL1193 PROTEIN"/>
    <property type="match status" value="1"/>
</dbReference>
<comment type="caution">
    <text evidence="3">The sequence shown here is derived from an EMBL/GenBank/DDBJ whole genome shotgun (WGS) entry which is preliminary data.</text>
</comment>
<evidence type="ECO:0000313" key="3">
    <source>
        <dbReference type="EMBL" id="MCP2729233.1"/>
    </source>
</evidence>